<organism evidence="4 5">
    <name type="scientific">Nocardia bovistercoris</name>
    <dbReference type="NCBI Taxonomy" id="2785916"/>
    <lineage>
        <taxon>Bacteria</taxon>
        <taxon>Bacillati</taxon>
        <taxon>Actinomycetota</taxon>
        <taxon>Actinomycetes</taxon>
        <taxon>Mycobacteriales</taxon>
        <taxon>Nocardiaceae</taxon>
        <taxon>Nocardia</taxon>
    </lineage>
</organism>
<dbReference type="SMART" id="SM00422">
    <property type="entry name" value="HTH_MERR"/>
    <property type="match status" value="1"/>
</dbReference>
<dbReference type="Pfam" id="PF13672">
    <property type="entry name" value="PP2C_2"/>
    <property type="match status" value="1"/>
</dbReference>
<comment type="caution">
    <text evidence="4">The sequence shown here is derived from an EMBL/GenBank/DDBJ whole genome shotgun (WGS) entry which is preliminary data.</text>
</comment>
<reference evidence="4" key="1">
    <citation type="submission" date="2020-11" db="EMBL/GenBank/DDBJ databases">
        <title>Nocardia NEAU-351.nov., a novel actinomycete isolated from the cow dung.</title>
        <authorList>
            <person name="Zhang X."/>
        </authorList>
    </citation>
    <scope>NUCLEOTIDE SEQUENCE</scope>
    <source>
        <strain evidence="4">NEAU-351</strain>
    </source>
</reference>
<dbReference type="InterPro" id="IPR047057">
    <property type="entry name" value="MerR_fam"/>
</dbReference>
<keyword evidence="5" id="KW-1185">Reference proteome</keyword>
<sequence>MDDLLTIGEFSVSCGLSPKMLRSYAAAGLLVPIAVDAWSGYRYYSPAQVHRARVVAALRRAGIGVEEIAGFLDAPDPRRFAEWDERIRQSAVTHREALALARELLREQAEAPGSSATTERKTPMAEHLSAGAATDAGGRADNEDIALVGDGLFAVADGLGGLSEGALAARTATETLAAAFAADATLDGLISACREANRMVWQRTGAEQTGTTLTAFAITSDRGPVFVHAGDSRLYRMRDGLVVRLTRDHTVTAELVETGALRADLAATHPHRRVLTRAFGVGPSVEVDYAGVLCRPGDRMLLCTDGAFEPLSAADLTATLRSESTPRAAAEALVRHAVRAGTEDNATALVVDIA</sequence>
<dbReference type="Gene3D" id="1.10.1660.10">
    <property type="match status" value="1"/>
</dbReference>
<dbReference type="InterPro" id="IPR006141">
    <property type="entry name" value="Intein_N"/>
</dbReference>
<dbReference type="GO" id="GO:0016539">
    <property type="term" value="P:intein-mediated protein splicing"/>
    <property type="evidence" value="ECO:0007669"/>
    <property type="project" value="InterPro"/>
</dbReference>
<dbReference type="InterPro" id="IPR001932">
    <property type="entry name" value="PPM-type_phosphatase-like_dom"/>
</dbReference>
<dbReference type="SMART" id="SM00332">
    <property type="entry name" value="PP2Cc"/>
    <property type="match status" value="1"/>
</dbReference>
<name>A0A931IB93_9NOCA</name>
<evidence type="ECO:0000256" key="1">
    <source>
        <dbReference type="ARBA" id="ARBA00023125"/>
    </source>
</evidence>
<dbReference type="Proteomes" id="UP000655751">
    <property type="component" value="Unassembled WGS sequence"/>
</dbReference>
<feature type="domain" description="PPM-type phosphatase" evidence="3">
    <location>
        <begin position="129"/>
        <end position="353"/>
    </location>
</feature>
<dbReference type="SUPFAM" id="SSF46955">
    <property type="entry name" value="Putative DNA-binding domain"/>
    <property type="match status" value="1"/>
</dbReference>
<evidence type="ECO:0000259" key="3">
    <source>
        <dbReference type="PROSITE" id="PS51746"/>
    </source>
</evidence>
<proteinExistence type="predicted"/>
<dbReference type="PANTHER" id="PTHR30204">
    <property type="entry name" value="REDOX-CYCLING DRUG-SENSING TRANSCRIPTIONAL ACTIVATOR SOXR"/>
    <property type="match status" value="1"/>
</dbReference>
<dbReference type="SMART" id="SM00331">
    <property type="entry name" value="PP2C_SIG"/>
    <property type="match status" value="1"/>
</dbReference>
<dbReference type="GO" id="GO:0003700">
    <property type="term" value="F:DNA-binding transcription factor activity"/>
    <property type="evidence" value="ECO:0007669"/>
    <property type="project" value="InterPro"/>
</dbReference>
<dbReference type="InterPro" id="IPR000551">
    <property type="entry name" value="MerR-type_HTH_dom"/>
</dbReference>
<dbReference type="InterPro" id="IPR009061">
    <property type="entry name" value="DNA-bd_dom_put_sf"/>
</dbReference>
<dbReference type="EMBL" id="JADMLG010000006">
    <property type="protein sequence ID" value="MBH0777866.1"/>
    <property type="molecule type" value="Genomic_DNA"/>
</dbReference>
<dbReference type="PROSITE" id="PS51746">
    <property type="entry name" value="PPM_2"/>
    <property type="match status" value="1"/>
</dbReference>
<dbReference type="RefSeq" id="WP_196150188.1">
    <property type="nucleotide sequence ID" value="NZ_JADMLG010000006.1"/>
</dbReference>
<dbReference type="Gene3D" id="3.60.40.10">
    <property type="entry name" value="PPM-type phosphatase domain"/>
    <property type="match status" value="1"/>
</dbReference>
<protein>
    <submittedName>
        <fullName evidence="4">MerR family transcriptional regulator</fullName>
    </submittedName>
</protein>
<accession>A0A931IB93</accession>
<keyword evidence="1" id="KW-0238">DNA-binding</keyword>
<dbReference type="PROSITE" id="PS50817">
    <property type="entry name" value="INTEIN_N_TER"/>
    <property type="match status" value="1"/>
</dbReference>
<dbReference type="GO" id="GO:0003677">
    <property type="term" value="F:DNA binding"/>
    <property type="evidence" value="ECO:0007669"/>
    <property type="project" value="UniProtKB-KW"/>
</dbReference>
<evidence type="ECO:0000313" key="4">
    <source>
        <dbReference type="EMBL" id="MBH0777866.1"/>
    </source>
</evidence>
<dbReference type="SUPFAM" id="SSF81606">
    <property type="entry name" value="PP2C-like"/>
    <property type="match status" value="1"/>
</dbReference>
<dbReference type="CDD" id="cd00143">
    <property type="entry name" value="PP2Cc"/>
    <property type="match status" value="1"/>
</dbReference>
<gene>
    <name evidence="4" type="ORF">IT779_16445</name>
</gene>
<evidence type="ECO:0000313" key="5">
    <source>
        <dbReference type="Proteomes" id="UP000655751"/>
    </source>
</evidence>
<dbReference type="InterPro" id="IPR036457">
    <property type="entry name" value="PPM-type-like_dom_sf"/>
</dbReference>
<evidence type="ECO:0000259" key="2">
    <source>
        <dbReference type="PROSITE" id="PS50937"/>
    </source>
</evidence>
<feature type="domain" description="HTH merR-type" evidence="2">
    <location>
        <begin position="4"/>
        <end position="74"/>
    </location>
</feature>
<dbReference type="Pfam" id="PF13411">
    <property type="entry name" value="MerR_1"/>
    <property type="match status" value="1"/>
</dbReference>
<dbReference type="PROSITE" id="PS50937">
    <property type="entry name" value="HTH_MERR_2"/>
    <property type="match status" value="1"/>
</dbReference>
<dbReference type="AlphaFoldDB" id="A0A931IB93"/>
<dbReference type="PANTHER" id="PTHR30204:SF97">
    <property type="entry name" value="MERR FAMILY REGULATORY PROTEIN"/>
    <property type="match status" value="1"/>
</dbReference>